<comment type="caution">
    <text evidence="2">The sequence shown here is derived from an EMBL/GenBank/DDBJ whole genome shotgun (WGS) entry which is preliminary data.</text>
</comment>
<gene>
    <name evidence="1" type="ORF">LITE_LOCUS1615</name>
    <name evidence="2" type="ORF">LITE_LOCUS2913</name>
</gene>
<evidence type="ECO:0000313" key="1">
    <source>
        <dbReference type="EMBL" id="CAI0377807.1"/>
    </source>
</evidence>
<keyword evidence="3" id="KW-1185">Reference proteome</keyword>
<evidence type="ECO:0000313" key="3">
    <source>
        <dbReference type="Proteomes" id="UP001154282"/>
    </source>
</evidence>
<sequence length="51" mass="6100">MLQLYVSSMFQRRLANYLTYWIRYTSLHRSKSRALSIFRLSVPTHKPTLPA</sequence>
<protein>
    <submittedName>
        <fullName evidence="2">Uncharacterized protein</fullName>
    </submittedName>
</protein>
<dbReference type="Proteomes" id="UP001154282">
    <property type="component" value="Unassembled WGS sequence"/>
</dbReference>
<evidence type="ECO:0000313" key="2">
    <source>
        <dbReference type="EMBL" id="CAI0380972.1"/>
    </source>
</evidence>
<name>A0AAV0H711_9ROSI</name>
<organism evidence="2 3">
    <name type="scientific">Linum tenue</name>
    <dbReference type="NCBI Taxonomy" id="586396"/>
    <lineage>
        <taxon>Eukaryota</taxon>
        <taxon>Viridiplantae</taxon>
        <taxon>Streptophyta</taxon>
        <taxon>Embryophyta</taxon>
        <taxon>Tracheophyta</taxon>
        <taxon>Spermatophyta</taxon>
        <taxon>Magnoliopsida</taxon>
        <taxon>eudicotyledons</taxon>
        <taxon>Gunneridae</taxon>
        <taxon>Pentapetalae</taxon>
        <taxon>rosids</taxon>
        <taxon>fabids</taxon>
        <taxon>Malpighiales</taxon>
        <taxon>Linaceae</taxon>
        <taxon>Linum</taxon>
    </lineage>
</organism>
<dbReference type="EMBL" id="CAMGYJ010000002">
    <property type="protein sequence ID" value="CAI0377807.1"/>
    <property type="molecule type" value="Genomic_DNA"/>
</dbReference>
<reference evidence="2" key="1">
    <citation type="submission" date="2022-08" db="EMBL/GenBank/DDBJ databases">
        <authorList>
            <person name="Gutierrez-Valencia J."/>
        </authorList>
    </citation>
    <scope>NUCLEOTIDE SEQUENCE</scope>
</reference>
<dbReference type="AlphaFoldDB" id="A0AAV0H711"/>
<accession>A0AAV0H711</accession>
<dbReference type="EMBL" id="CAMGYJ010000002">
    <property type="protein sequence ID" value="CAI0380972.1"/>
    <property type="molecule type" value="Genomic_DNA"/>
</dbReference>
<proteinExistence type="predicted"/>